<evidence type="ECO:0000313" key="6">
    <source>
        <dbReference type="EMBL" id="MDQ0446197.1"/>
    </source>
</evidence>
<keyword evidence="3 5" id="KW-1133">Transmembrane helix</keyword>
<gene>
    <name evidence="6" type="ORF">QO012_000686</name>
</gene>
<evidence type="ECO:0000256" key="1">
    <source>
        <dbReference type="ARBA" id="ARBA00004370"/>
    </source>
</evidence>
<evidence type="ECO:0000256" key="3">
    <source>
        <dbReference type="ARBA" id="ARBA00022989"/>
    </source>
</evidence>
<evidence type="ECO:0000256" key="2">
    <source>
        <dbReference type="ARBA" id="ARBA00022692"/>
    </source>
</evidence>
<evidence type="ECO:0000313" key="7">
    <source>
        <dbReference type="Proteomes" id="UP001231124"/>
    </source>
</evidence>
<dbReference type="PANTHER" id="PTHR35371">
    <property type="entry name" value="INNER MEMBRANE PROTEIN"/>
    <property type="match status" value="1"/>
</dbReference>
<dbReference type="Gene3D" id="1.20.120.550">
    <property type="entry name" value="Membrane associated eicosanoid/glutathione metabolism-like domain"/>
    <property type="match status" value="1"/>
</dbReference>
<evidence type="ECO:0000256" key="4">
    <source>
        <dbReference type="ARBA" id="ARBA00023136"/>
    </source>
</evidence>
<dbReference type="Pfam" id="PF01124">
    <property type="entry name" value="MAPEG"/>
    <property type="match status" value="1"/>
</dbReference>
<dbReference type="EMBL" id="JAUSVP010000002">
    <property type="protein sequence ID" value="MDQ0446197.1"/>
    <property type="molecule type" value="Genomic_DNA"/>
</dbReference>
<evidence type="ECO:0000256" key="5">
    <source>
        <dbReference type="SAM" id="Phobius"/>
    </source>
</evidence>
<organism evidence="6 7">
    <name type="scientific">Methylobacterium aerolatum</name>
    <dbReference type="NCBI Taxonomy" id="418708"/>
    <lineage>
        <taxon>Bacteria</taxon>
        <taxon>Pseudomonadati</taxon>
        <taxon>Pseudomonadota</taxon>
        <taxon>Alphaproteobacteria</taxon>
        <taxon>Hyphomicrobiales</taxon>
        <taxon>Methylobacteriaceae</taxon>
        <taxon>Methylobacterium</taxon>
    </lineage>
</organism>
<proteinExistence type="predicted"/>
<dbReference type="PANTHER" id="PTHR35371:SF1">
    <property type="entry name" value="BLR7753 PROTEIN"/>
    <property type="match status" value="1"/>
</dbReference>
<protein>
    <submittedName>
        <fullName evidence="6">MAPEG superfamily protein</fullName>
    </submittedName>
</protein>
<name>A0ABU0HV38_9HYPH</name>
<comment type="subcellular location">
    <subcellularLocation>
        <location evidence="1">Membrane</location>
    </subcellularLocation>
</comment>
<reference evidence="6 7" key="1">
    <citation type="submission" date="2023-07" db="EMBL/GenBank/DDBJ databases">
        <title>Genomic Encyclopedia of Type Strains, Phase IV (KMG-IV): sequencing the most valuable type-strain genomes for metagenomic binning, comparative biology and taxonomic classification.</title>
        <authorList>
            <person name="Goeker M."/>
        </authorList>
    </citation>
    <scope>NUCLEOTIDE SEQUENCE [LARGE SCALE GENOMIC DNA]</scope>
    <source>
        <strain evidence="6 7">DSM 19013</strain>
    </source>
</reference>
<keyword evidence="4 5" id="KW-0472">Membrane</keyword>
<accession>A0ABU0HV38</accession>
<dbReference type="RefSeq" id="WP_238204152.1">
    <property type="nucleotide sequence ID" value="NZ_BPQE01000017.1"/>
</dbReference>
<dbReference type="Proteomes" id="UP001231124">
    <property type="component" value="Unassembled WGS sequence"/>
</dbReference>
<feature type="transmembrane region" description="Helical" evidence="5">
    <location>
        <begin position="6"/>
        <end position="27"/>
    </location>
</feature>
<dbReference type="SUPFAM" id="SSF161084">
    <property type="entry name" value="MAPEG domain-like"/>
    <property type="match status" value="1"/>
</dbReference>
<sequence length="133" mass="14261">MLPTEIVVLAAAIVLLVVHIQIQAFAVTKERGREWNMGARDGQEPPLGPLAGRAQRALDNYKETWPALIALALALAATGRTGGVGAAGAWIWLAARIVYLPLYLTGVKGWRTFAYVVSMAGLTMMLVRLFTGG</sequence>
<dbReference type="InterPro" id="IPR023352">
    <property type="entry name" value="MAPEG-like_dom_sf"/>
</dbReference>
<feature type="transmembrane region" description="Helical" evidence="5">
    <location>
        <begin position="113"/>
        <end position="131"/>
    </location>
</feature>
<comment type="caution">
    <text evidence="6">The sequence shown here is derived from an EMBL/GenBank/DDBJ whole genome shotgun (WGS) entry which is preliminary data.</text>
</comment>
<keyword evidence="7" id="KW-1185">Reference proteome</keyword>
<feature type="transmembrane region" description="Helical" evidence="5">
    <location>
        <begin position="65"/>
        <end position="93"/>
    </location>
</feature>
<keyword evidence="2 5" id="KW-0812">Transmembrane</keyword>
<dbReference type="InterPro" id="IPR001129">
    <property type="entry name" value="Membr-assoc_MAPEG"/>
</dbReference>